<feature type="coiled-coil region" evidence="1">
    <location>
        <begin position="341"/>
        <end position="368"/>
    </location>
</feature>
<dbReference type="InterPro" id="IPR046866">
    <property type="entry name" value="FapA_N"/>
</dbReference>
<dbReference type="InterPro" id="IPR046865">
    <property type="entry name" value="FapA_b_solenoid"/>
</dbReference>
<keyword evidence="4" id="KW-1185">Reference proteome</keyword>
<proteinExistence type="predicted"/>
<evidence type="ECO:0000259" key="2">
    <source>
        <dbReference type="Pfam" id="PF20250"/>
    </source>
</evidence>
<comment type="caution">
    <text evidence="3">The sequence shown here is derived from an EMBL/GenBank/DDBJ whole genome shotgun (WGS) entry which is preliminary data.</text>
</comment>
<dbReference type="RefSeq" id="WP_216518016.1">
    <property type="nucleotide sequence ID" value="NZ_JAHLPM010000004.1"/>
</dbReference>
<dbReference type="EMBL" id="JAHLPM010000004">
    <property type="protein sequence ID" value="MBU5437680.1"/>
    <property type="molecule type" value="Genomic_DNA"/>
</dbReference>
<keyword evidence="1" id="KW-0175">Coiled coil</keyword>
<accession>A0ABS6E5I5</accession>
<dbReference type="InterPro" id="IPR005646">
    <property type="entry name" value="FapA"/>
</dbReference>
<evidence type="ECO:0000313" key="4">
    <source>
        <dbReference type="Proteomes" id="UP000749471"/>
    </source>
</evidence>
<dbReference type="Pfam" id="PF20250">
    <property type="entry name" value="FapA_N"/>
    <property type="match status" value="1"/>
</dbReference>
<gene>
    <name evidence="3" type="ORF">KQI42_06660</name>
</gene>
<feature type="domain" description="Flagellar Assembly Protein A N-terminal region" evidence="2">
    <location>
        <begin position="9"/>
        <end position="180"/>
    </location>
</feature>
<organism evidence="3 4">
    <name type="scientific">Tissierella simiarum</name>
    <dbReference type="NCBI Taxonomy" id="2841534"/>
    <lineage>
        <taxon>Bacteria</taxon>
        <taxon>Bacillati</taxon>
        <taxon>Bacillota</taxon>
        <taxon>Tissierellia</taxon>
        <taxon>Tissierellales</taxon>
        <taxon>Tissierellaceae</taxon>
        <taxon>Tissierella</taxon>
    </lineage>
</organism>
<sequence>MKKRESNILLDITKDGLYAYITLLDSNDETEEAQFDYSLILEEVKETVKYGLKEELLKSFLEHKFFNEQVCIAEGVAPIPGEDGSLKYYFDTNKQLLPKLNEDGTVDYRELDAINSVKKGDKLVEIIPPKEGKDGVRVTGERIQHLKGKEPRLKFGNNVKLSEDGSFLLAEESGLVEIKDGRISVSKVLEIPNVDTSIGNVYFDGNVIIKGHVLNGFQVKAHGSIEVRGVVEGGCINCTGDILVRQGVQGYNRQTIFTEGNLATKFIENSIIQVNKNITSEAIMHSQVTSKGNILVLGKKGLIVGGVCRAQREIRARIVGSTMATNTVLEVGVDPDIKLRHEELGEELKNVKENLEKITQSLSMLEVLKRSNKLDSNKSELYSKLTKTQLTLSLELRKIERQYKEVAEQIENLSKGQIKIADTIYPGVKIVIGNSVMYVRDEMKRCTFYKENRDIRVGPY</sequence>
<reference evidence="3 4" key="1">
    <citation type="submission" date="2021-06" db="EMBL/GenBank/DDBJ databases">
        <authorList>
            <person name="Sun Q."/>
            <person name="Li D."/>
        </authorList>
    </citation>
    <scope>NUCLEOTIDE SEQUENCE [LARGE SCALE GENOMIC DNA]</scope>
    <source>
        <strain evidence="3 4">MSJ-40</strain>
    </source>
</reference>
<dbReference type="PANTHER" id="PTHR38032">
    <property type="entry name" value="POLYMERASE-RELATED"/>
    <property type="match status" value="1"/>
</dbReference>
<evidence type="ECO:0000256" key="1">
    <source>
        <dbReference type="SAM" id="Coils"/>
    </source>
</evidence>
<protein>
    <submittedName>
        <fullName evidence="3">FapA family protein</fullName>
    </submittedName>
</protein>
<name>A0ABS6E5I5_9FIRM</name>
<evidence type="ECO:0000313" key="3">
    <source>
        <dbReference type="EMBL" id="MBU5437680.1"/>
    </source>
</evidence>
<dbReference type="Proteomes" id="UP000749471">
    <property type="component" value="Unassembled WGS sequence"/>
</dbReference>
<dbReference type="PANTHER" id="PTHR38032:SF1">
    <property type="entry name" value="RNA-BINDING PROTEIN KHPB N-TERMINAL DOMAIN-CONTAINING PROTEIN"/>
    <property type="match status" value="1"/>
</dbReference>
<dbReference type="Pfam" id="PF03961">
    <property type="entry name" value="FapA"/>
    <property type="match status" value="1"/>
</dbReference>